<protein>
    <submittedName>
        <fullName evidence="4">Uncharacterized protein</fullName>
    </submittedName>
</protein>
<sequence>MFTNKEVLKFVNSSIEKKLDIVVTSVIKTLGSTYTKAGNLLVINSNGQFVGVLGSSYLHNKIFESSKEALKTKQIQIFKSIPQDESSGHGESEFLVQPFFYSEKYGALGIALKNFGKTLVRDIKDASYKILDEVQETKLEAGKFYQTIKAPYSVLIFGLAAHVIPMISMANLMGWKTTVVDLRIKKSYKNKADKFIELETLEDILKIDLDSYDASVILSHNPKTDDTYLKALLDSNISYIGMMGNKQNMKRITKLFNLEDDDRFYAPVGLDIGSNTSQAIALSICAQIEAKKNEKL</sequence>
<dbReference type="OrthoDB" id="9815497at2"/>
<keyword evidence="5" id="KW-1185">Reference proteome</keyword>
<evidence type="ECO:0000259" key="3">
    <source>
        <dbReference type="Pfam" id="PF13478"/>
    </source>
</evidence>
<keyword evidence="1" id="KW-0472">Membrane</keyword>
<evidence type="ECO:0000256" key="1">
    <source>
        <dbReference type="SAM" id="Phobius"/>
    </source>
</evidence>
<name>A0A4Q1B5Y3_9BACT</name>
<evidence type="ECO:0000313" key="5">
    <source>
        <dbReference type="Proteomes" id="UP000289718"/>
    </source>
</evidence>
<dbReference type="Gene3D" id="3.40.50.720">
    <property type="entry name" value="NAD(P)-binding Rossmann-like Domain"/>
    <property type="match status" value="1"/>
</dbReference>
<evidence type="ECO:0000313" key="4">
    <source>
        <dbReference type="EMBL" id="RXK13959.1"/>
    </source>
</evidence>
<reference evidence="4 5" key="1">
    <citation type="submission" date="2017-09" db="EMBL/GenBank/DDBJ databases">
        <title>Genomics of the genus Arcobacter.</title>
        <authorList>
            <person name="Perez-Cataluna A."/>
            <person name="Figueras M.J."/>
            <person name="Salas-Masso N."/>
        </authorList>
    </citation>
    <scope>NUCLEOTIDE SEQUENCE [LARGE SCALE GENOMIC DNA]</scope>
    <source>
        <strain evidence="4 5">F156-34</strain>
    </source>
</reference>
<dbReference type="InterPro" id="IPR027051">
    <property type="entry name" value="XdhC_Rossmann_dom"/>
</dbReference>
<dbReference type="RefSeq" id="WP_129060068.1">
    <property type="nucleotide sequence ID" value="NZ_NXIE01000001.1"/>
</dbReference>
<accession>A0A4Q1B5Y3</accession>
<dbReference type="EMBL" id="NXIE01000001">
    <property type="protein sequence ID" value="RXK13959.1"/>
    <property type="molecule type" value="Genomic_DNA"/>
</dbReference>
<dbReference type="PANTHER" id="PTHR30388">
    <property type="entry name" value="ALDEHYDE OXIDOREDUCTASE MOLYBDENUM COFACTOR ASSEMBLY PROTEIN"/>
    <property type="match status" value="1"/>
</dbReference>
<feature type="transmembrane region" description="Helical" evidence="1">
    <location>
        <begin position="152"/>
        <end position="175"/>
    </location>
</feature>
<feature type="domain" description="XdhC Rossmann" evidence="3">
    <location>
        <begin position="154"/>
        <end position="288"/>
    </location>
</feature>
<dbReference type="InterPro" id="IPR003777">
    <property type="entry name" value="XdhC_CoxI"/>
</dbReference>
<gene>
    <name evidence="4" type="ORF">CP965_00485</name>
</gene>
<dbReference type="PANTHER" id="PTHR30388:SF6">
    <property type="entry name" value="XANTHINE DEHYDROGENASE SUBUNIT A-RELATED"/>
    <property type="match status" value="1"/>
</dbReference>
<dbReference type="InterPro" id="IPR052698">
    <property type="entry name" value="MoCofactor_Util/Proc"/>
</dbReference>
<dbReference type="Pfam" id="PF13478">
    <property type="entry name" value="XdhC_C"/>
    <property type="match status" value="1"/>
</dbReference>
<dbReference type="Pfam" id="PF02625">
    <property type="entry name" value="XdhC_CoxI"/>
    <property type="match status" value="1"/>
</dbReference>
<dbReference type="Proteomes" id="UP000289718">
    <property type="component" value="Unassembled WGS sequence"/>
</dbReference>
<feature type="domain" description="XdhC- CoxI" evidence="2">
    <location>
        <begin position="19"/>
        <end position="74"/>
    </location>
</feature>
<evidence type="ECO:0000259" key="2">
    <source>
        <dbReference type="Pfam" id="PF02625"/>
    </source>
</evidence>
<proteinExistence type="predicted"/>
<dbReference type="AlphaFoldDB" id="A0A4Q1B5Y3"/>
<keyword evidence="1" id="KW-1133">Transmembrane helix</keyword>
<keyword evidence="1" id="KW-0812">Transmembrane</keyword>
<comment type="caution">
    <text evidence="4">The sequence shown here is derived from an EMBL/GenBank/DDBJ whole genome shotgun (WGS) entry which is preliminary data.</text>
</comment>
<organism evidence="4 5">
    <name type="scientific">Halarcobacter mediterraneus</name>
    <dbReference type="NCBI Taxonomy" id="2023153"/>
    <lineage>
        <taxon>Bacteria</taxon>
        <taxon>Pseudomonadati</taxon>
        <taxon>Campylobacterota</taxon>
        <taxon>Epsilonproteobacteria</taxon>
        <taxon>Campylobacterales</taxon>
        <taxon>Arcobacteraceae</taxon>
        <taxon>Halarcobacter</taxon>
    </lineage>
</organism>